<evidence type="ECO:0000256" key="1">
    <source>
        <dbReference type="ARBA" id="ARBA00022670"/>
    </source>
</evidence>
<name>A0A5S5DT81_9FLAO</name>
<reference evidence="3 4" key="1">
    <citation type="submission" date="2019-07" db="EMBL/GenBank/DDBJ databases">
        <title>Genomic Encyclopedia of Type Strains, Phase IV (KMG-IV): sequencing the most valuable type-strain genomes for metagenomic binning, comparative biology and taxonomic classification.</title>
        <authorList>
            <person name="Goeker M."/>
        </authorList>
    </citation>
    <scope>NUCLEOTIDE SEQUENCE [LARGE SCALE GENOMIC DNA]</scope>
    <source>
        <strain evidence="3 4">DSM 18961</strain>
    </source>
</reference>
<dbReference type="OrthoDB" id="9758917at2"/>
<evidence type="ECO:0000256" key="2">
    <source>
        <dbReference type="ARBA" id="ARBA00022801"/>
    </source>
</evidence>
<gene>
    <name evidence="3" type="ORF">C7447_102303</name>
</gene>
<dbReference type="InterPro" id="IPR009003">
    <property type="entry name" value="Peptidase_S1_PA"/>
</dbReference>
<keyword evidence="2" id="KW-0378">Hydrolase</keyword>
<evidence type="ECO:0000313" key="4">
    <source>
        <dbReference type="Proteomes" id="UP000323136"/>
    </source>
</evidence>
<dbReference type="InterPro" id="IPR036034">
    <property type="entry name" value="PDZ_sf"/>
</dbReference>
<dbReference type="PANTHER" id="PTHR43343:SF3">
    <property type="entry name" value="PROTEASE DO-LIKE 8, CHLOROPLASTIC"/>
    <property type="match status" value="1"/>
</dbReference>
<keyword evidence="4" id="KW-1185">Reference proteome</keyword>
<evidence type="ECO:0000313" key="3">
    <source>
        <dbReference type="EMBL" id="TYP98985.1"/>
    </source>
</evidence>
<dbReference type="Pfam" id="PF13365">
    <property type="entry name" value="Trypsin_2"/>
    <property type="match status" value="1"/>
</dbReference>
<accession>A0A5S5DT81</accession>
<sequence>MKRIFIIFWLLITVPLFSQKISNLYDKLNGAVVLIKTNQQEILGEGDIQALMNLKGVGSGFVISEKGDIITASHLVQTAEQIFVMFSDGEEIPAKVVYSYPMSDVALIRLDYSKSTPLQKVNFGNSDKLKTGEQIFIIGAPYGLGNSLSVGYVSGKYTRKHLSSGFVITEFFQTDAAINKGSSGAPVFNMKGEVVGIASFILSRTEGFQGLGFAITSNIANNFLLKEKAVWTGIDGQLIIGKLAEILNLPQEGGVLVQKVVSGSLGDLMDIKGGTHLLTIEDEKLVLGGDVILSIEGIPLTSDGNLIKSWYALNKLKSGDSFSYTILRKGKVMSLEKIFP</sequence>
<dbReference type="SUPFAM" id="SSF50494">
    <property type="entry name" value="Trypsin-like serine proteases"/>
    <property type="match status" value="1"/>
</dbReference>
<dbReference type="SUPFAM" id="SSF50156">
    <property type="entry name" value="PDZ domain-like"/>
    <property type="match status" value="1"/>
</dbReference>
<dbReference type="GO" id="GO:0006508">
    <property type="term" value="P:proteolysis"/>
    <property type="evidence" value="ECO:0007669"/>
    <property type="project" value="UniProtKB-KW"/>
</dbReference>
<dbReference type="Gene3D" id="2.40.10.120">
    <property type="match status" value="1"/>
</dbReference>
<dbReference type="PANTHER" id="PTHR43343">
    <property type="entry name" value="PEPTIDASE S12"/>
    <property type="match status" value="1"/>
</dbReference>
<dbReference type="Proteomes" id="UP000323136">
    <property type="component" value="Unassembled WGS sequence"/>
</dbReference>
<proteinExistence type="predicted"/>
<dbReference type="GO" id="GO:0004252">
    <property type="term" value="F:serine-type endopeptidase activity"/>
    <property type="evidence" value="ECO:0007669"/>
    <property type="project" value="InterPro"/>
</dbReference>
<comment type="caution">
    <text evidence="3">The sequence shown here is derived from an EMBL/GenBank/DDBJ whole genome shotgun (WGS) entry which is preliminary data.</text>
</comment>
<dbReference type="RefSeq" id="WP_148869780.1">
    <property type="nucleotide sequence ID" value="NZ_VNIA01000002.1"/>
</dbReference>
<keyword evidence="1 3" id="KW-0645">Protease</keyword>
<dbReference type="AlphaFoldDB" id="A0A5S5DT81"/>
<organism evidence="3 4">
    <name type="scientific">Tenacibaculum adriaticum</name>
    <dbReference type="NCBI Taxonomy" id="413713"/>
    <lineage>
        <taxon>Bacteria</taxon>
        <taxon>Pseudomonadati</taxon>
        <taxon>Bacteroidota</taxon>
        <taxon>Flavobacteriia</taxon>
        <taxon>Flavobacteriales</taxon>
        <taxon>Flavobacteriaceae</taxon>
        <taxon>Tenacibaculum</taxon>
    </lineage>
</organism>
<dbReference type="InterPro" id="IPR001940">
    <property type="entry name" value="Peptidase_S1C"/>
</dbReference>
<dbReference type="Gene3D" id="2.30.42.10">
    <property type="match status" value="1"/>
</dbReference>
<dbReference type="InterPro" id="IPR051201">
    <property type="entry name" value="Chloro_Bact_Ser_Proteases"/>
</dbReference>
<protein>
    <submittedName>
        <fullName evidence="3">Serine protease Do</fullName>
    </submittedName>
</protein>
<dbReference type="PRINTS" id="PR00834">
    <property type="entry name" value="PROTEASES2C"/>
</dbReference>
<dbReference type="EMBL" id="VNIA01000002">
    <property type="protein sequence ID" value="TYP98985.1"/>
    <property type="molecule type" value="Genomic_DNA"/>
</dbReference>